<dbReference type="CDD" id="cd13565">
    <property type="entry name" value="PBP2_PstS"/>
    <property type="match status" value="1"/>
</dbReference>
<dbReference type="PROSITE" id="PS51257">
    <property type="entry name" value="PROKAR_LIPOPROTEIN"/>
    <property type="match status" value="1"/>
</dbReference>
<feature type="domain" description="PBP" evidence="6">
    <location>
        <begin position="37"/>
        <end position="325"/>
    </location>
</feature>
<sequence>MFRKVFSLAGFLFLVLLLAAGCGGSGDKPAGSQLPGTGGKTVLLNGAGASFPYPLYSRWIDEYGRLHKNVKINYQSIGSGGGIEQISKKVIDFGGSDAPMRDDKLKEAPGEIMHIPTVLGAVSITYNLPDVKEHVKLSPGVLADIYLGKIKKWNDPRITALNPGLKLPGQNIVVVHRSDGSGTTNIFTDYLSRVSPEWKSKVGSGTSVNWPVGVGAKGSEGLSRQVQTTVGAIGYVELSYTLLNNLPYALMQNSAGKFVPPSLETTTAAAAGAAASMPDDLRVSIVNAPGENAYPIAGYTYILVYKEQDDPEKGRALAQFLWWAVHDGEKMASALAYAPLPPEVVAKVESKLKSMTAGGKPLL</sequence>
<reference evidence="7 8" key="1">
    <citation type="submission" date="2019-10" db="EMBL/GenBank/DDBJ databases">
        <title>Comparative genomics of sulfur disproportionating microorganisms.</title>
        <authorList>
            <person name="Ward L.M."/>
            <person name="Bertran E."/>
            <person name="Johnston D."/>
        </authorList>
    </citation>
    <scope>NUCLEOTIDE SEQUENCE [LARGE SCALE GENOMIC DNA]</scope>
    <source>
        <strain evidence="7 8">DSM 14055</strain>
    </source>
</reference>
<keyword evidence="8" id="KW-1185">Reference proteome</keyword>
<keyword evidence="3 4" id="KW-0592">Phosphate transport</keyword>
<keyword evidence="2 4" id="KW-0813">Transport</keyword>
<protein>
    <recommendedName>
        <fullName evidence="4">Phosphate-binding protein</fullName>
    </recommendedName>
</protein>
<dbReference type="OrthoDB" id="9790048at2"/>
<feature type="chain" id="PRO_5026771310" description="Phosphate-binding protein" evidence="5">
    <location>
        <begin position="20"/>
        <end position="363"/>
    </location>
</feature>
<feature type="signal peptide" evidence="5">
    <location>
        <begin position="1"/>
        <end position="19"/>
    </location>
</feature>
<dbReference type="GO" id="GO:0042301">
    <property type="term" value="F:phosphate ion binding"/>
    <property type="evidence" value="ECO:0007669"/>
    <property type="project" value="InterPro"/>
</dbReference>
<dbReference type="PIRSF" id="PIRSF002756">
    <property type="entry name" value="PstS"/>
    <property type="match status" value="1"/>
</dbReference>
<evidence type="ECO:0000256" key="3">
    <source>
        <dbReference type="ARBA" id="ARBA00022592"/>
    </source>
</evidence>
<name>A0A6N7IQ13_9FIRM</name>
<dbReference type="InterPro" id="IPR005673">
    <property type="entry name" value="ABC_phos-bd_PstS"/>
</dbReference>
<dbReference type="EMBL" id="WHYR01000010">
    <property type="protein sequence ID" value="MQL51659.1"/>
    <property type="molecule type" value="Genomic_DNA"/>
</dbReference>
<dbReference type="NCBIfam" id="TIGR00975">
    <property type="entry name" value="3a0107s03"/>
    <property type="match status" value="1"/>
</dbReference>
<evidence type="ECO:0000256" key="5">
    <source>
        <dbReference type="SAM" id="SignalP"/>
    </source>
</evidence>
<comment type="caution">
    <text evidence="7">The sequence shown here is derived from an EMBL/GenBank/DDBJ whole genome shotgun (WGS) entry which is preliminary data.</text>
</comment>
<evidence type="ECO:0000313" key="7">
    <source>
        <dbReference type="EMBL" id="MQL51659.1"/>
    </source>
</evidence>
<dbReference type="Proteomes" id="UP000441717">
    <property type="component" value="Unassembled WGS sequence"/>
</dbReference>
<evidence type="ECO:0000256" key="2">
    <source>
        <dbReference type="ARBA" id="ARBA00022448"/>
    </source>
</evidence>
<evidence type="ECO:0000256" key="1">
    <source>
        <dbReference type="ARBA" id="ARBA00008725"/>
    </source>
</evidence>
<gene>
    <name evidence="7" type="primary">pstS</name>
    <name evidence="7" type="ORF">GFC01_05165</name>
</gene>
<dbReference type="Pfam" id="PF12849">
    <property type="entry name" value="PBP_like_2"/>
    <property type="match status" value="1"/>
</dbReference>
<dbReference type="AlphaFoldDB" id="A0A6N7IQ13"/>
<evidence type="ECO:0000313" key="8">
    <source>
        <dbReference type="Proteomes" id="UP000441717"/>
    </source>
</evidence>
<dbReference type="RefSeq" id="WP_152945593.1">
    <property type="nucleotide sequence ID" value="NZ_WHYR01000010.1"/>
</dbReference>
<evidence type="ECO:0000256" key="4">
    <source>
        <dbReference type="PIRNR" id="PIRNR002756"/>
    </source>
</evidence>
<evidence type="ECO:0000259" key="6">
    <source>
        <dbReference type="Pfam" id="PF12849"/>
    </source>
</evidence>
<accession>A0A6N7IQ13</accession>
<dbReference type="InterPro" id="IPR050962">
    <property type="entry name" value="Phosphate-bind_PstS"/>
</dbReference>
<organism evidence="7 8">
    <name type="scientific">Desulfofundulus thermobenzoicus</name>
    <dbReference type="NCBI Taxonomy" id="29376"/>
    <lineage>
        <taxon>Bacteria</taxon>
        <taxon>Bacillati</taxon>
        <taxon>Bacillota</taxon>
        <taxon>Clostridia</taxon>
        <taxon>Eubacteriales</taxon>
        <taxon>Peptococcaceae</taxon>
        <taxon>Desulfofundulus</taxon>
    </lineage>
</organism>
<dbReference type="InterPro" id="IPR024370">
    <property type="entry name" value="PBP_domain"/>
</dbReference>
<proteinExistence type="inferred from homology"/>
<dbReference type="PANTHER" id="PTHR42996">
    <property type="entry name" value="PHOSPHATE-BINDING PROTEIN PSTS"/>
    <property type="match status" value="1"/>
</dbReference>
<keyword evidence="5" id="KW-0732">Signal</keyword>
<dbReference type="SUPFAM" id="SSF53850">
    <property type="entry name" value="Periplasmic binding protein-like II"/>
    <property type="match status" value="1"/>
</dbReference>
<comment type="similarity">
    <text evidence="1 4">Belongs to the PstS family.</text>
</comment>
<dbReference type="GO" id="GO:0043190">
    <property type="term" value="C:ATP-binding cassette (ABC) transporter complex"/>
    <property type="evidence" value="ECO:0007669"/>
    <property type="project" value="InterPro"/>
</dbReference>
<dbReference type="PANTHER" id="PTHR42996:SF1">
    <property type="entry name" value="PHOSPHATE-BINDING PROTEIN PSTS"/>
    <property type="match status" value="1"/>
</dbReference>
<dbReference type="Gene3D" id="3.40.190.10">
    <property type="entry name" value="Periplasmic binding protein-like II"/>
    <property type="match status" value="2"/>
</dbReference>
<dbReference type="GO" id="GO:0035435">
    <property type="term" value="P:phosphate ion transmembrane transport"/>
    <property type="evidence" value="ECO:0007669"/>
    <property type="project" value="InterPro"/>
</dbReference>